<gene>
    <name evidence="1" type="ORF">BASA50_004110</name>
</gene>
<dbReference type="InterPro" id="IPR010281">
    <property type="entry name" value="DUF885"/>
</dbReference>
<reference evidence="1 2" key="1">
    <citation type="submission" date="2021-02" db="EMBL/GenBank/DDBJ databases">
        <title>Variation within the Batrachochytrium salamandrivorans European outbreak.</title>
        <authorList>
            <person name="Kelly M."/>
            <person name="Pasmans F."/>
            <person name="Shea T.P."/>
            <person name="Munoz J.F."/>
            <person name="Carranza S."/>
            <person name="Cuomo C.A."/>
            <person name="Martel A."/>
        </authorList>
    </citation>
    <scope>NUCLEOTIDE SEQUENCE [LARGE SCALE GENOMIC DNA]</scope>
    <source>
        <strain evidence="1 2">AMFP18/2</strain>
    </source>
</reference>
<evidence type="ECO:0000313" key="1">
    <source>
        <dbReference type="EMBL" id="KAH6597956.1"/>
    </source>
</evidence>
<dbReference type="PANTHER" id="PTHR33361:SF2">
    <property type="entry name" value="DUF885 DOMAIN-CONTAINING PROTEIN"/>
    <property type="match status" value="1"/>
</dbReference>
<comment type="caution">
    <text evidence="1">The sequence shown here is derived from an EMBL/GenBank/DDBJ whole genome shotgun (WGS) entry which is preliminary data.</text>
</comment>
<proteinExistence type="predicted"/>
<dbReference type="Proteomes" id="UP001648503">
    <property type="component" value="Unassembled WGS sequence"/>
</dbReference>
<sequence length="596" mass="66671">MFKNCFPFLFKAKNMETSAKATGLIASPPAVVTASASLTSIMDDYMTFMAKTAPVFAPIFGIDDHPDDIFNASKEFHDESISTIRNLLGRAKAIDATQLTTTERDHLELVKGALSDAILSDTCYEYEIPATHMYGGFASFHSGMSGFQSLKSVKDAENYVSRLNKTPERFNQCIDGFRAGIAKGITLPAESIKLMIELCDNMAPEDPTESIFHKLFTDKFVAIDLPADYAVPAIRDSLVPAYKAVKVFLETEYLPHARTTAGIYGLADSKRVYDDLIYLHTTVRYTADELYELGLQEVARIRARMEEIKDKVYTGTYAEFLVALKDREQFPQLHFATGDDCVPHYKALIERIDKKMPEYFNKFPKFPCNVEAVPTAAESSSPVAFYQPGTADKAGTFSTNVLLSKGSPMHSAMALTLHEANPGHHHQTSLALEMPVAHTFLKTIFNTAYSEGWGLYSEFLGEEMGMYDTAFDLFGRLELEMFRALRLVVDTGLHTRGWTIDQCVETMKEHLSMTHEEILSEVKRYSIMPGQALAYKVGEIKIREVRSYAEEQLGSKFDIRAFHDIVIDHGSVRLETLELNVKEWTLSVLSAAAPVV</sequence>
<protein>
    <recommendedName>
        <fullName evidence="3">DUF885 domain-containing protein</fullName>
    </recommendedName>
</protein>
<dbReference type="EMBL" id="JAFCIX010000125">
    <property type="protein sequence ID" value="KAH6597956.1"/>
    <property type="molecule type" value="Genomic_DNA"/>
</dbReference>
<evidence type="ECO:0008006" key="3">
    <source>
        <dbReference type="Google" id="ProtNLM"/>
    </source>
</evidence>
<evidence type="ECO:0000313" key="2">
    <source>
        <dbReference type="Proteomes" id="UP001648503"/>
    </source>
</evidence>
<name>A0ABQ8FGM9_9FUNG</name>
<dbReference type="PANTHER" id="PTHR33361">
    <property type="entry name" value="GLR0591 PROTEIN"/>
    <property type="match status" value="1"/>
</dbReference>
<dbReference type="Pfam" id="PF05960">
    <property type="entry name" value="DUF885"/>
    <property type="match status" value="1"/>
</dbReference>
<keyword evidence="2" id="KW-1185">Reference proteome</keyword>
<accession>A0ABQ8FGM9</accession>
<organism evidence="1 2">
    <name type="scientific">Batrachochytrium salamandrivorans</name>
    <dbReference type="NCBI Taxonomy" id="1357716"/>
    <lineage>
        <taxon>Eukaryota</taxon>
        <taxon>Fungi</taxon>
        <taxon>Fungi incertae sedis</taxon>
        <taxon>Chytridiomycota</taxon>
        <taxon>Chytridiomycota incertae sedis</taxon>
        <taxon>Chytridiomycetes</taxon>
        <taxon>Rhizophydiales</taxon>
        <taxon>Rhizophydiales incertae sedis</taxon>
        <taxon>Batrachochytrium</taxon>
    </lineage>
</organism>